<dbReference type="GO" id="GO:0046872">
    <property type="term" value="F:metal ion binding"/>
    <property type="evidence" value="ECO:0007669"/>
    <property type="project" value="UniProtKB-KW"/>
</dbReference>
<keyword evidence="6" id="KW-0408">Iron</keyword>
<dbReference type="SUPFAM" id="SSF56634">
    <property type="entry name" value="Heme-dependent catalase-like"/>
    <property type="match status" value="1"/>
</dbReference>
<evidence type="ECO:0000256" key="4">
    <source>
        <dbReference type="ARBA" id="ARBA00022723"/>
    </source>
</evidence>
<comment type="caution">
    <text evidence="8">The sequence shown here is derived from an EMBL/GenBank/DDBJ whole genome shotgun (WGS) entry which is preliminary data.</text>
</comment>
<dbReference type="Pfam" id="PF00199">
    <property type="entry name" value="Catalase"/>
    <property type="match status" value="1"/>
</dbReference>
<feature type="domain" description="Catalase core" evidence="7">
    <location>
        <begin position="4"/>
        <end position="279"/>
    </location>
</feature>
<evidence type="ECO:0000313" key="8">
    <source>
        <dbReference type="EMBL" id="KMQ83862.1"/>
    </source>
</evidence>
<evidence type="ECO:0000256" key="5">
    <source>
        <dbReference type="ARBA" id="ARBA00023002"/>
    </source>
</evidence>
<dbReference type="PANTHER" id="PTHR11465">
    <property type="entry name" value="CATALASE"/>
    <property type="match status" value="1"/>
</dbReference>
<evidence type="ECO:0000256" key="6">
    <source>
        <dbReference type="ARBA" id="ARBA00023004"/>
    </source>
</evidence>
<dbReference type="InterPro" id="IPR018028">
    <property type="entry name" value="Catalase"/>
</dbReference>
<dbReference type="InterPro" id="IPR011614">
    <property type="entry name" value="Catalase_core"/>
</dbReference>
<sequence>MQLYSDAEIFKIQTPVLGRFSLGPGNPFVADKPALTRSMALKIKTPEGVWETAMNNTPVIPMSNAQDAYDLFKTDAIDPKTGKADPKAFPNFVKTHPWLYDAVKIASASKPTSDLTDTTYYGVSAFITHDKAGKEQAVRWKMVPHQAVGTPIEEANDQDYLFKNLINKVQAGEVAQKPLAWDMVMIIANTAPEIQGGTAPKDMINDSSKVWNEKDLEVKAGTVTVEKLYSENEDGLCKPMSFDPTVLPKGIELSDDPIPRLRSQLYMKSFYRRAGENQKPSEVTTDMIEKGGNS</sequence>
<evidence type="ECO:0000259" key="7">
    <source>
        <dbReference type="Pfam" id="PF00199"/>
    </source>
</evidence>
<protein>
    <submittedName>
        <fullName evidence="8">Catalase</fullName>
    </submittedName>
</protein>
<dbReference type="PaxDb" id="67767-A0A0J7K0L8"/>
<dbReference type="Proteomes" id="UP000036403">
    <property type="component" value="Unassembled WGS sequence"/>
</dbReference>
<dbReference type="PROSITE" id="PS51402">
    <property type="entry name" value="CATALASE_3"/>
    <property type="match status" value="1"/>
</dbReference>
<dbReference type="AlphaFoldDB" id="A0A0J7K0L8"/>
<accession>A0A0J7K0L8</accession>
<evidence type="ECO:0000256" key="2">
    <source>
        <dbReference type="ARBA" id="ARBA00022559"/>
    </source>
</evidence>
<dbReference type="Gene3D" id="2.40.180.10">
    <property type="entry name" value="Catalase core domain"/>
    <property type="match status" value="1"/>
</dbReference>
<reference evidence="8 9" key="1">
    <citation type="submission" date="2015-04" db="EMBL/GenBank/DDBJ databases">
        <title>Lasius niger genome sequencing.</title>
        <authorList>
            <person name="Konorov E.A."/>
            <person name="Nikitin M.A."/>
            <person name="Kirill M.V."/>
            <person name="Chang P."/>
        </authorList>
    </citation>
    <scope>NUCLEOTIDE SEQUENCE [LARGE SCALE GENOMIC DNA]</scope>
    <source>
        <tissue evidence="8">Whole</tissue>
    </source>
</reference>
<keyword evidence="2" id="KW-0575">Peroxidase</keyword>
<evidence type="ECO:0000256" key="1">
    <source>
        <dbReference type="ARBA" id="ARBA00005329"/>
    </source>
</evidence>
<dbReference type="EMBL" id="LBMM01018150">
    <property type="protein sequence ID" value="KMQ83862.1"/>
    <property type="molecule type" value="Genomic_DNA"/>
</dbReference>
<comment type="similarity">
    <text evidence="1">Belongs to the catalase family.</text>
</comment>
<proteinExistence type="inferred from homology"/>
<keyword evidence="3" id="KW-0349">Heme</keyword>
<dbReference type="GO" id="GO:0005737">
    <property type="term" value="C:cytoplasm"/>
    <property type="evidence" value="ECO:0007669"/>
    <property type="project" value="TreeGrafter"/>
</dbReference>
<dbReference type="GO" id="GO:0004096">
    <property type="term" value="F:catalase activity"/>
    <property type="evidence" value="ECO:0007669"/>
    <property type="project" value="InterPro"/>
</dbReference>
<dbReference type="InterPro" id="IPR020835">
    <property type="entry name" value="Catalase_sf"/>
</dbReference>
<dbReference type="GO" id="GO:0042744">
    <property type="term" value="P:hydrogen peroxide catabolic process"/>
    <property type="evidence" value="ECO:0007669"/>
    <property type="project" value="TreeGrafter"/>
</dbReference>
<evidence type="ECO:0000256" key="3">
    <source>
        <dbReference type="ARBA" id="ARBA00022617"/>
    </source>
</evidence>
<keyword evidence="9" id="KW-1185">Reference proteome</keyword>
<organism evidence="8 9">
    <name type="scientific">Lasius niger</name>
    <name type="common">Black garden ant</name>
    <dbReference type="NCBI Taxonomy" id="67767"/>
    <lineage>
        <taxon>Eukaryota</taxon>
        <taxon>Metazoa</taxon>
        <taxon>Ecdysozoa</taxon>
        <taxon>Arthropoda</taxon>
        <taxon>Hexapoda</taxon>
        <taxon>Insecta</taxon>
        <taxon>Pterygota</taxon>
        <taxon>Neoptera</taxon>
        <taxon>Endopterygota</taxon>
        <taxon>Hymenoptera</taxon>
        <taxon>Apocrita</taxon>
        <taxon>Aculeata</taxon>
        <taxon>Formicoidea</taxon>
        <taxon>Formicidae</taxon>
        <taxon>Formicinae</taxon>
        <taxon>Lasius</taxon>
        <taxon>Lasius</taxon>
    </lineage>
</organism>
<dbReference type="GO" id="GO:0042542">
    <property type="term" value="P:response to hydrogen peroxide"/>
    <property type="evidence" value="ECO:0007669"/>
    <property type="project" value="TreeGrafter"/>
</dbReference>
<dbReference type="GO" id="GO:0020037">
    <property type="term" value="F:heme binding"/>
    <property type="evidence" value="ECO:0007669"/>
    <property type="project" value="InterPro"/>
</dbReference>
<dbReference type="OrthoDB" id="2379805at2759"/>
<evidence type="ECO:0000313" key="9">
    <source>
        <dbReference type="Proteomes" id="UP000036403"/>
    </source>
</evidence>
<gene>
    <name evidence="8" type="ORF">RF55_18909</name>
</gene>
<keyword evidence="4" id="KW-0479">Metal-binding</keyword>
<name>A0A0J7K0L8_LASNI</name>
<keyword evidence="5" id="KW-0560">Oxidoreductase</keyword>
<dbReference type="PANTHER" id="PTHR11465:SF9">
    <property type="entry name" value="CATALASE"/>
    <property type="match status" value="1"/>
</dbReference>
<dbReference type="Gene3D" id="1.20.1280.120">
    <property type="match status" value="1"/>
</dbReference>
<dbReference type="STRING" id="67767.A0A0J7K0L8"/>